<gene>
    <name evidence="3" type="ORF">SD72_01780</name>
</gene>
<reference evidence="3 4" key="1">
    <citation type="submission" date="2015-01" db="EMBL/GenBank/DDBJ databases">
        <title>Draft genome sequence of Leucobacter komagatae strain VKM ST2845.</title>
        <authorList>
            <person name="Karlyshev A.V."/>
            <person name="Kudryashova E.B."/>
        </authorList>
    </citation>
    <scope>NUCLEOTIDE SEQUENCE [LARGE SCALE GENOMIC DNA]</scope>
    <source>
        <strain evidence="3 4">VKM ST2845</strain>
    </source>
</reference>
<evidence type="ECO:0000313" key="3">
    <source>
        <dbReference type="EMBL" id="KIP53470.1"/>
    </source>
</evidence>
<feature type="region of interest" description="Disordered" evidence="1">
    <location>
        <begin position="26"/>
        <end position="55"/>
    </location>
</feature>
<evidence type="ECO:0000256" key="2">
    <source>
        <dbReference type="SAM" id="SignalP"/>
    </source>
</evidence>
<dbReference type="EMBL" id="JXSQ01000002">
    <property type="protein sequence ID" value="KIP53470.1"/>
    <property type="molecule type" value="Genomic_DNA"/>
</dbReference>
<dbReference type="OrthoDB" id="4990809at2"/>
<evidence type="ECO:0000256" key="1">
    <source>
        <dbReference type="SAM" id="MobiDB-lite"/>
    </source>
</evidence>
<evidence type="ECO:0000313" key="4">
    <source>
        <dbReference type="Proteomes" id="UP000032120"/>
    </source>
</evidence>
<proteinExistence type="predicted"/>
<dbReference type="RefSeq" id="WP_042542737.1">
    <property type="nucleotide sequence ID" value="NZ_JXSQ01000002.1"/>
</dbReference>
<name>A0A0D0H8H2_9MICO</name>
<feature type="signal peptide" evidence="2">
    <location>
        <begin position="1"/>
        <end position="24"/>
    </location>
</feature>
<sequence>MNRNLRGAASLLALGLLVAPLAGCAPEPGSVNPEGTDLTEKVEPEGGSWQEENPDEAFAKSAELPEDFPSGFAIPDSATIDDAGSRGHGSWFVVLRVPDVAAAAAVWDEVVTSGGFTVSDDEETGDGGRSATLTSSELVVAAVTLQGEGDERLLSYDITSFVP</sequence>
<accession>A0A0D0H8H2</accession>
<keyword evidence="4" id="KW-1185">Reference proteome</keyword>
<protein>
    <recommendedName>
        <fullName evidence="5">Lipoprotein</fullName>
    </recommendedName>
</protein>
<evidence type="ECO:0008006" key="5">
    <source>
        <dbReference type="Google" id="ProtNLM"/>
    </source>
</evidence>
<keyword evidence="2" id="KW-0732">Signal</keyword>
<organism evidence="3 4">
    <name type="scientific">Leucobacter komagatae</name>
    <dbReference type="NCBI Taxonomy" id="55969"/>
    <lineage>
        <taxon>Bacteria</taxon>
        <taxon>Bacillati</taxon>
        <taxon>Actinomycetota</taxon>
        <taxon>Actinomycetes</taxon>
        <taxon>Micrococcales</taxon>
        <taxon>Microbacteriaceae</taxon>
        <taxon>Leucobacter</taxon>
    </lineage>
</organism>
<comment type="caution">
    <text evidence="3">The sequence shown here is derived from an EMBL/GenBank/DDBJ whole genome shotgun (WGS) entry which is preliminary data.</text>
</comment>
<dbReference type="Proteomes" id="UP000032120">
    <property type="component" value="Unassembled WGS sequence"/>
</dbReference>
<feature type="chain" id="PRO_5002228227" description="Lipoprotein" evidence="2">
    <location>
        <begin position="25"/>
        <end position="163"/>
    </location>
</feature>
<dbReference type="AlphaFoldDB" id="A0A0D0H8H2"/>